<keyword evidence="7 19" id="KW-1003">Cell membrane</keyword>
<evidence type="ECO:0000256" key="6">
    <source>
        <dbReference type="ARBA" id="ARBA00015850"/>
    </source>
</evidence>
<evidence type="ECO:0000256" key="15">
    <source>
        <dbReference type="ARBA" id="ARBA00032605"/>
    </source>
</evidence>
<dbReference type="GO" id="GO:0005886">
    <property type="term" value="C:plasma membrane"/>
    <property type="evidence" value="ECO:0007669"/>
    <property type="project" value="UniProtKB-SubCell"/>
</dbReference>
<dbReference type="OrthoDB" id="11748at2157"/>
<evidence type="ECO:0000256" key="7">
    <source>
        <dbReference type="ARBA" id="ARBA00022475"/>
    </source>
</evidence>
<comment type="catalytic activity">
    <reaction evidence="18 19">
        <text>alpha-ribazole 5'-phosphate + adenosylcob(III)inamide-GDP = adenosylcob(III)alamin 5'-phosphate + GMP + H(+)</text>
        <dbReference type="Rhea" id="RHEA:23560"/>
        <dbReference type="ChEBI" id="CHEBI:15378"/>
        <dbReference type="ChEBI" id="CHEBI:57918"/>
        <dbReference type="ChEBI" id="CHEBI:58115"/>
        <dbReference type="ChEBI" id="CHEBI:60487"/>
        <dbReference type="ChEBI" id="CHEBI:60493"/>
        <dbReference type="EC" id="2.7.8.26"/>
    </reaction>
</comment>
<reference evidence="20 21" key="1">
    <citation type="submission" date="2020-06" db="EMBL/GenBank/DDBJ databases">
        <title>NJ-3-1, isolated from saline soil.</title>
        <authorList>
            <person name="Cui H.L."/>
            <person name="Shi X."/>
        </authorList>
    </citation>
    <scope>NUCLEOTIDE SEQUENCE [LARGE SCALE GENOMIC DNA]</scope>
    <source>
        <strain evidence="20 21">NJ-3-1</strain>
    </source>
</reference>
<feature type="transmembrane region" description="Helical" evidence="19">
    <location>
        <begin position="103"/>
        <end position="127"/>
    </location>
</feature>
<evidence type="ECO:0000256" key="8">
    <source>
        <dbReference type="ARBA" id="ARBA00022573"/>
    </source>
</evidence>
<evidence type="ECO:0000256" key="18">
    <source>
        <dbReference type="ARBA" id="ARBA00049504"/>
    </source>
</evidence>
<evidence type="ECO:0000256" key="3">
    <source>
        <dbReference type="ARBA" id="ARBA00004663"/>
    </source>
</evidence>
<evidence type="ECO:0000256" key="14">
    <source>
        <dbReference type="ARBA" id="ARBA00025228"/>
    </source>
</evidence>
<evidence type="ECO:0000313" key="20">
    <source>
        <dbReference type="EMBL" id="QLG64121.1"/>
    </source>
</evidence>
<name>A0A7D5QGJ7_9EURY</name>
<comment type="cofactor">
    <cofactor evidence="1 19">
        <name>Mg(2+)</name>
        <dbReference type="ChEBI" id="CHEBI:18420"/>
    </cofactor>
</comment>
<dbReference type="Pfam" id="PF02654">
    <property type="entry name" value="CobS"/>
    <property type="match status" value="1"/>
</dbReference>
<dbReference type="RefSeq" id="WP_179270704.1">
    <property type="nucleotide sequence ID" value="NZ_CP058579.1"/>
</dbReference>
<keyword evidence="9 19" id="KW-0808">Transferase</keyword>
<evidence type="ECO:0000256" key="2">
    <source>
        <dbReference type="ARBA" id="ARBA00004651"/>
    </source>
</evidence>
<evidence type="ECO:0000256" key="10">
    <source>
        <dbReference type="ARBA" id="ARBA00022692"/>
    </source>
</evidence>
<evidence type="ECO:0000256" key="13">
    <source>
        <dbReference type="ARBA" id="ARBA00023136"/>
    </source>
</evidence>
<comment type="similarity">
    <text evidence="4 19">Belongs to the CobS family.</text>
</comment>
<comment type="pathway">
    <text evidence="3 19">Cofactor biosynthesis; adenosylcobalamin biosynthesis; adenosylcobalamin from cob(II)yrinate a,c-diamide: step 7/7.</text>
</comment>
<comment type="caution">
    <text evidence="19">Lacks conserved residue(s) required for the propagation of feature annotation.</text>
</comment>
<dbReference type="GO" id="GO:0051073">
    <property type="term" value="F:adenosylcobinamide-GDP ribazoletransferase activity"/>
    <property type="evidence" value="ECO:0007669"/>
    <property type="project" value="UniProtKB-UniRule"/>
</dbReference>
<dbReference type="GeneID" id="56039736"/>
<dbReference type="GO" id="GO:0009236">
    <property type="term" value="P:cobalamin biosynthetic process"/>
    <property type="evidence" value="ECO:0007669"/>
    <property type="project" value="UniProtKB-UniRule"/>
</dbReference>
<dbReference type="Proteomes" id="UP000509626">
    <property type="component" value="Chromosome"/>
</dbReference>
<evidence type="ECO:0000256" key="16">
    <source>
        <dbReference type="ARBA" id="ARBA00032853"/>
    </source>
</evidence>
<keyword evidence="13 19" id="KW-0472">Membrane</keyword>
<dbReference type="AlphaFoldDB" id="A0A7D5QGJ7"/>
<feature type="transmembrane region" description="Helical" evidence="19">
    <location>
        <begin position="195"/>
        <end position="212"/>
    </location>
</feature>
<keyword evidence="11 19" id="KW-0460">Magnesium</keyword>
<evidence type="ECO:0000256" key="12">
    <source>
        <dbReference type="ARBA" id="ARBA00022989"/>
    </source>
</evidence>
<keyword evidence="10 19" id="KW-0812">Transmembrane</keyword>
<evidence type="ECO:0000256" key="1">
    <source>
        <dbReference type="ARBA" id="ARBA00001946"/>
    </source>
</evidence>
<dbReference type="EMBL" id="CP058579">
    <property type="protein sequence ID" value="QLG64121.1"/>
    <property type="molecule type" value="Genomic_DNA"/>
</dbReference>
<comment type="function">
    <text evidence="14 19">Joins adenosylcobinamide-GDP and alpha-ribazole to generate adenosylcobalamin (Ado-cobalamin). Also synthesizes adenosylcobalamin 5'-phosphate from adenosylcobinamide-GDP and alpha-ribazole 5'-phosphate.</text>
</comment>
<gene>
    <name evidence="19 20" type="primary">cobS</name>
    <name evidence="20" type="ORF">HUG12_19715</name>
</gene>
<evidence type="ECO:0000256" key="11">
    <source>
        <dbReference type="ARBA" id="ARBA00022842"/>
    </source>
</evidence>
<evidence type="ECO:0000256" key="4">
    <source>
        <dbReference type="ARBA" id="ARBA00010561"/>
    </source>
</evidence>
<evidence type="ECO:0000313" key="21">
    <source>
        <dbReference type="Proteomes" id="UP000509626"/>
    </source>
</evidence>
<dbReference type="GO" id="GO:0008818">
    <property type="term" value="F:cobalamin 5'-phosphate synthase activity"/>
    <property type="evidence" value="ECO:0007669"/>
    <property type="project" value="UniProtKB-UniRule"/>
</dbReference>
<feature type="transmembrane region" description="Helical" evidence="19">
    <location>
        <begin position="34"/>
        <end position="54"/>
    </location>
</feature>
<evidence type="ECO:0000256" key="19">
    <source>
        <dbReference type="HAMAP-Rule" id="MF_00719"/>
    </source>
</evidence>
<keyword evidence="8 19" id="KW-0169">Cobalamin biosynthesis</keyword>
<protein>
    <recommendedName>
        <fullName evidence="6 19">Adenosylcobinamide-GDP ribazoletransferase</fullName>
        <ecNumber evidence="5 19">2.7.8.26</ecNumber>
    </recommendedName>
    <alternativeName>
        <fullName evidence="16 19">Cobalamin synthase</fullName>
    </alternativeName>
    <alternativeName>
        <fullName evidence="15 19">Cobalamin-5'-phosphate synthase</fullName>
    </alternativeName>
</protein>
<keyword evidence="21" id="KW-1185">Reference proteome</keyword>
<evidence type="ECO:0000256" key="5">
    <source>
        <dbReference type="ARBA" id="ARBA00013200"/>
    </source>
</evidence>
<dbReference type="UniPathway" id="UPA00148">
    <property type="reaction ID" value="UER00238"/>
</dbReference>
<dbReference type="KEGG" id="halu:HUG12_19715"/>
<dbReference type="NCBIfam" id="TIGR00317">
    <property type="entry name" value="cobS"/>
    <property type="match status" value="1"/>
</dbReference>
<dbReference type="PANTHER" id="PTHR34148:SF1">
    <property type="entry name" value="ADENOSYLCOBINAMIDE-GDP RIBAZOLETRANSFERASE"/>
    <property type="match status" value="1"/>
</dbReference>
<accession>A0A7D5QGJ7</accession>
<dbReference type="PANTHER" id="PTHR34148">
    <property type="entry name" value="ADENOSYLCOBINAMIDE-GDP RIBAZOLETRANSFERASE"/>
    <property type="match status" value="1"/>
</dbReference>
<comment type="subcellular location">
    <subcellularLocation>
        <location evidence="2 19">Cell membrane</location>
        <topology evidence="2 19">Multi-pass membrane protein</topology>
    </subcellularLocation>
</comment>
<organism evidence="20 21">
    <name type="scientific">Halorarum salinum</name>
    <dbReference type="NCBI Taxonomy" id="2743089"/>
    <lineage>
        <taxon>Archaea</taxon>
        <taxon>Methanobacteriati</taxon>
        <taxon>Methanobacteriota</taxon>
        <taxon>Stenosarchaea group</taxon>
        <taxon>Halobacteria</taxon>
        <taxon>Halobacteriales</taxon>
        <taxon>Haloferacaceae</taxon>
        <taxon>Halorarum</taxon>
    </lineage>
</organism>
<proteinExistence type="inferred from homology"/>
<dbReference type="EC" id="2.7.8.26" evidence="5 19"/>
<evidence type="ECO:0000256" key="9">
    <source>
        <dbReference type="ARBA" id="ARBA00022679"/>
    </source>
</evidence>
<keyword evidence="12 19" id="KW-1133">Transmembrane helix</keyword>
<sequence length="250" mass="24601">MMASALRGAVSFLTRLPAGGDGDDWDAFRRAPAAFPAVGYLVGGLAGLALLLPFPPATAAAAYLVAVYVVTGLPHADGLADLGDAAAVHGDADRRREVMKDSATGVGGALALGLALLVLALGAFGAAEMGSEVAAFRLVVAAEVGAKAGTALLVCLGDPGHEGLGSRVVGEAGPVDLVLVAALALPAAVAGFSTFPALVAALLAAPAVALLVKRWADRRLGGVTGDVLGAANELGRAAALHAGVVAWTLF</sequence>
<comment type="catalytic activity">
    <reaction evidence="17 19">
        <text>alpha-ribazole + adenosylcob(III)inamide-GDP = adenosylcob(III)alamin + GMP + H(+)</text>
        <dbReference type="Rhea" id="RHEA:16049"/>
        <dbReference type="ChEBI" id="CHEBI:10329"/>
        <dbReference type="ChEBI" id="CHEBI:15378"/>
        <dbReference type="ChEBI" id="CHEBI:18408"/>
        <dbReference type="ChEBI" id="CHEBI:58115"/>
        <dbReference type="ChEBI" id="CHEBI:60487"/>
        <dbReference type="EC" id="2.7.8.26"/>
    </reaction>
</comment>
<dbReference type="HAMAP" id="MF_00719">
    <property type="entry name" value="CobS"/>
    <property type="match status" value="1"/>
</dbReference>
<dbReference type="InterPro" id="IPR003805">
    <property type="entry name" value="CobS"/>
</dbReference>
<evidence type="ECO:0000256" key="17">
    <source>
        <dbReference type="ARBA" id="ARBA00048623"/>
    </source>
</evidence>